<protein>
    <submittedName>
        <fullName evidence="1">Thiol-disulfide oxidoreductase DCC family protein</fullName>
    </submittedName>
</protein>
<dbReference type="InterPro" id="IPR007263">
    <property type="entry name" value="DCC1-like"/>
</dbReference>
<dbReference type="Proteomes" id="UP000565468">
    <property type="component" value="Unassembled WGS sequence"/>
</dbReference>
<dbReference type="AlphaFoldDB" id="A0A848M6A6"/>
<dbReference type="PANTHER" id="PTHR33639:SF2">
    <property type="entry name" value="DUF393 DOMAIN-CONTAINING PROTEIN"/>
    <property type="match status" value="1"/>
</dbReference>
<sequence length="142" mass="16566">MGSDKSAAQPHEEYVIVLIDGVCHMCHGLTRFIIQRDPAGIFRFASQQSEIGQELLRQNGLPQELNNTVVVLEKNRYYTESAAALRISRHLPMPWSLWYGGILIPRFLRDALYQWIANNRYRWFGKDQECMIPTPEIRSRFL</sequence>
<dbReference type="PANTHER" id="PTHR33639">
    <property type="entry name" value="THIOL-DISULFIDE OXIDOREDUCTASE DCC"/>
    <property type="match status" value="1"/>
</dbReference>
<gene>
    <name evidence="1" type="ORF">HII30_08405</name>
</gene>
<dbReference type="GO" id="GO:0015035">
    <property type="term" value="F:protein-disulfide reductase activity"/>
    <property type="evidence" value="ECO:0007669"/>
    <property type="project" value="InterPro"/>
</dbReference>
<dbReference type="InterPro" id="IPR052927">
    <property type="entry name" value="DCC_oxidoreductase"/>
</dbReference>
<comment type="caution">
    <text evidence="1">The sequence shown here is derived from an EMBL/GenBank/DDBJ whole genome shotgun (WGS) entry which is preliminary data.</text>
</comment>
<evidence type="ECO:0000313" key="1">
    <source>
        <dbReference type="EMBL" id="NMO95789.1"/>
    </source>
</evidence>
<dbReference type="EMBL" id="JABBPN010000005">
    <property type="protein sequence ID" value="NMO95789.1"/>
    <property type="molecule type" value="Genomic_DNA"/>
</dbReference>
<keyword evidence="2" id="KW-1185">Reference proteome</keyword>
<name>A0A848M6A6_PAELE</name>
<dbReference type="Pfam" id="PF04134">
    <property type="entry name" value="DCC1-like"/>
    <property type="match status" value="1"/>
</dbReference>
<reference evidence="1 2" key="1">
    <citation type="submission" date="2020-04" db="EMBL/GenBank/DDBJ databases">
        <title>Paenibacillus algicola sp. nov., a novel marine bacterium producing alginate lyase.</title>
        <authorList>
            <person name="Huang H."/>
        </authorList>
    </citation>
    <scope>NUCLEOTIDE SEQUENCE [LARGE SCALE GENOMIC DNA]</scope>
    <source>
        <strain evidence="1 2">L7-75</strain>
    </source>
</reference>
<proteinExistence type="predicted"/>
<evidence type="ECO:0000313" key="2">
    <source>
        <dbReference type="Proteomes" id="UP000565468"/>
    </source>
</evidence>
<organism evidence="1 2">
    <name type="scientific">Paenibacillus lemnae</name>
    <dbReference type="NCBI Taxonomy" id="1330551"/>
    <lineage>
        <taxon>Bacteria</taxon>
        <taxon>Bacillati</taxon>
        <taxon>Bacillota</taxon>
        <taxon>Bacilli</taxon>
        <taxon>Bacillales</taxon>
        <taxon>Paenibacillaceae</taxon>
        <taxon>Paenibacillus</taxon>
    </lineage>
</organism>
<accession>A0A848M6A6</accession>